<evidence type="ECO:0000256" key="7">
    <source>
        <dbReference type="PROSITE-ProRule" id="PRU01373"/>
    </source>
</evidence>
<dbReference type="PROSITE" id="PS52029">
    <property type="entry name" value="LD_TPASE"/>
    <property type="match status" value="1"/>
</dbReference>
<dbReference type="Pfam" id="PF01471">
    <property type="entry name" value="PG_binding_1"/>
    <property type="match status" value="1"/>
</dbReference>
<protein>
    <submittedName>
        <fullName evidence="10">L,D-transpeptidase YkuD</fullName>
    </submittedName>
</protein>
<gene>
    <name evidence="10" type="primary">ykuD</name>
    <name evidence="10" type="ORF">RHODGE_RHODGE_00197</name>
</gene>
<dbReference type="GO" id="GO:0008360">
    <property type="term" value="P:regulation of cell shape"/>
    <property type="evidence" value="ECO:0007669"/>
    <property type="project" value="UniProtKB-UniRule"/>
</dbReference>
<dbReference type="SUPFAM" id="SSF47090">
    <property type="entry name" value="PGBD-like"/>
    <property type="match status" value="1"/>
</dbReference>
<proteinExistence type="inferred from homology"/>
<reference evidence="11" key="1">
    <citation type="submission" date="2018-10" db="EMBL/GenBank/DDBJ databases">
        <authorList>
            <person name="Peiro R."/>
            <person name="Begona"/>
            <person name="Cbmso G."/>
            <person name="Lopez M."/>
            <person name="Gonzalez S."/>
            <person name="Sacristan E."/>
            <person name="Castillo E."/>
        </authorList>
    </citation>
    <scope>NUCLEOTIDE SEQUENCE [LARGE SCALE GENOMIC DNA]</scope>
</reference>
<dbReference type="InterPro" id="IPR036365">
    <property type="entry name" value="PGBD-like_sf"/>
</dbReference>
<evidence type="ECO:0000259" key="9">
    <source>
        <dbReference type="PROSITE" id="PS52029"/>
    </source>
</evidence>
<keyword evidence="6 7" id="KW-0961">Cell wall biogenesis/degradation</keyword>
<evidence type="ECO:0000256" key="8">
    <source>
        <dbReference type="SAM" id="SignalP"/>
    </source>
</evidence>
<dbReference type="GO" id="GO:0016740">
    <property type="term" value="F:transferase activity"/>
    <property type="evidence" value="ECO:0007669"/>
    <property type="project" value="UniProtKB-KW"/>
</dbReference>
<evidence type="ECO:0000256" key="3">
    <source>
        <dbReference type="ARBA" id="ARBA00022679"/>
    </source>
</evidence>
<evidence type="ECO:0000313" key="10">
    <source>
        <dbReference type="EMBL" id="VCU06873.1"/>
    </source>
</evidence>
<evidence type="ECO:0000256" key="2">
    <source>
        <dbReference type="ARBA" id="ARBA00005992"/>
    </source>
</evidence>
<keyword evidence="8" id="KW-0732">Signal</keyword>
<comment type="pathway">
    <text evidence="1 7">Cell wall biogenesis; peptidoglycan biosynthesis.</text>
</comment>
<dbReference type="InterPro" id="IPR005490">
    <property type="entry name" value="LD_TPept_cat_dom"/>
</dbReference>
<evidence type="ECO:0000256" key="4">
    <source>
        <dbReference type="ARBA" id="ARBA00022960"/>
    </source>
</evidence>
<dbReference type="GO" id="GO:0071972">
    <property type="term" value="F:peptidoglycan L,D-transpeptidase activity"/>
    <property type="evidence" value="ECO:0007669"/>
    <property type="project" value="TreeGrafter"/>
</dbReference>
<dbReference type="RefSeq" id="WP_244601420.1">
    <property type="nucleotide sequence ID" value="NZ_UWOC01000011.1"/>
</dbReference>
<dbReference type="UniPathway" id="UPA00219"/>
<dbReference type="Gene3D" id="2.40.440.10">
    <property type="entry name" value="L,D-transpeptidase catalytic domain-like"/>
    <property type="match status" value="1"/>
</dbReference>
<keyword evidence="11" id="KW-1185">Reference proteome</keyword>
<keyword evidence="5 7" id="KW-0573">Peptidoglycan synthesis</keyword>
<feature type="active site" description="Nucleophile" evidence="7">
    <location>
        <position position="305"/>
    </location>
</feature>
<dbReference type="GO" id="GO:0018104">
    <property type="term" value="P:peptidoglycan-protein cross-linking"/>
    <property type="evidence" value="ECO:0007669"/>
    <property type="project" value="TreeGrafter"/>
</dbReference>
<evidence type="ECO:0000256" key="5">
    <source>
        <dbReference type="ARBA" id="ARBA00022984"/>
    </source>
</evidence>
<dbReference type="InterPro" id="IPR002477">
    <property type="entry name" value="Peptidoglycan-bd-like"/>
</dbReference>
<dbReference type="CDD" id="cd16913">
    <property type="entry name" value="YkuD_like"/>
    <property type="match status" value="1"/>
</dbReference>
<evidence type="ECO:0000256" key="1">
    <source>
        <dbReference type="ARBA" id="ARBA00004752"/>
    </source>
</evidence>
<keyword evidence="4 7" id="KW-0133">Cell shape</keyword>
<evidence type="ECO:0000313" key="11">
    <source>
        <dbReference type="Proteomes" id="UP000289200"/>
    </source>
</evidence>
<keyword evidence="3" id="KW-0808">Transferase</keyword>
<dbReference type="Proteomes" id="UP000289200">
    <property type="component" value="Unassembled WGS sequence"/>
</dbReference>
<name>A0A3S4DCH6_9BRAD</name>
<accession>A0A3S4DCH6</accession>
<dbReference type="Pfam" id="PF03734">
    <property type="entry name" value="YkuD"/>
    <property type="match status" value="1"/>
</dbReference>
<dbReference type="EMBL" id="UWOC01000011">
    <property type="protein sequence ID" value="VCU06873.1"/>
    <property type="molecule type" value="Genomic_DNA"/>
</dbReference>
<comment type="caution">
    <text evidence="10">The sequence shown here is derived from an EMBL/GenBank/DDBJ whole genome shotgun (WGS) entry which is preliminary data.</text>
</comment>
<dbReference type="GO" id="GO:0005576">
    <property type="term" value="C:extracellular region"/>
    <property type="evidence" value="ECO:0007669"/>
    <property type="project" value="TreeGrafter"/>
</dbReference>
<dbReference type="SUPFAM" id="SSF141523">
    <property type="entry name" value="L,D-transpeptidase catalytic domain-like"/>
    <property type="match status" value="1"/>
</dbReference>
<dbReference type="InterPro" id="IPR050979">
    <property type="entry name" value="LD-transpeptidase"/>
</dbReference>
<comment type="similarity">
    <text evidence="2">Belongs to the YkuD family.</text>
</comment>
<feature type="signal peptide" evidence="8">
    <location>
        <begin position="1"/>
        <end position="26"/>
    </location>
</feature>
<feature type="domain" description="L,D-TPase catalytic" evidence="9">
    <location>
        <begin position="196"/>
        <end position="329"/>
    </location>
</feature>
<organism evidence="10 11">
    <name type="scientific">Rhodoplanes serenus</name>
    <dbReference type="NCBI Taxonomy" id="200615"/>
    <lineage>
        <taxon>Bacteria</taxon>
        <taxon>Pseudomonadati</taxon>
        <taxon>Pseudomonadota</taxon>
        <taxon>Alphaproteobacteria</taxon>
        <taxon>Hyphomicrobiales</taxon>
        <taxon>Nitrobacteraceae</taxon>
        <taxon>Rhodoplanes</taxon>
    </lineage>
</organism>
<dbReference type="PANTHER" id="PTHR30582">
    <property type="entry name" value="L,D-TRANSPEPTIDASE"/>
    <property type="match status" value="1"/>
</dbReference>
<sequence length="330" mass="35070">MSSRLARLVFALLGAGLLPSAAPAVAGTALTADAVNTARYDAAALGGLSPVVLRAQILLDRAGFSPGAIDGVVSDNLRRALVMVQRRYELDDHGELDEATFAALIETDDGPVLGDYEITRADTAGPFVPDIPSELEAMARLRRLAYTGPRERLAETFHIDARLLVLLNPGVSFDGPGTRIVVPRIARPAGSAQKVARIAVEKQQRRVLAFDPDGRLVASYPASIGSDDKPTPSGLFTITKVARLPVWRYNPRFAFKEVKGGRAFNVAAGPNSPLGTVWIGLTAPSYGIHGTALPEEVGVADSHGCVRLTNWDVQALAAMVQKGATVEFIE</sequence>
<dbReference type="InterPro" id="IPR036366">
    <property type="entry name" value="PGBDSf"/>
</dbReference>
<evidence type="ECO:0000256" key="6">
    <source>
        <dbReference type="ARBA" id="ARBA00023316"/>
    </source>
</evidence>
<dbReference type="GO" id="GO:0071555">
    <property type="term" value="P:cell wall organization"/>
    <property type="evidence" value="ECO:0007669"/>
    <property type="project" value="UniProtKB-UniRule"/>
</dbReference>
<feature type="active site" description="Proton donor/acceptor" evidence="7">
    <location>
        <position position="289"/>
    </location>
</feature>
<dbReference type="AlphaFoldDB" id="A0A3S4DCH6"/>
<dbReference type="Gene3D" id="1.10.101.10">
    <property type="entry name" value="PGBD-like superfamily/PGBD"/>
    <property type="match status" value="1"/>
</dbReference>
<feature type="chain" id="PRO_5018764155" evidence="8">
    <location>
        <begin position="27"/>
        <end position="330"/>
    </location>
</feature>
<dbReference type="InterPro" id="IPR038063">
    <property type="entry name" value="Transpep_catalytic_dom"/>
</dbReference>
<dbReference type="PANTHER" id="PTHR30582:SF30">
    <property type="entry name" value="BLR4375 PROTEIN"/>
    <property type="match status" value="1"/>
</dbReference>